<evidence type="ECO:0000256" key="3">
    <source>
        <dbReference type="SAM" id="MobiDB-lite"/>
    </source>
</evidence>
<dbReference type="GO" id="GO:0032580">
    <property type="term" value="C:Golgi cisterna membrane"/>
    <property type="evidence" value="ECO:0007669"/>
    <property type="project" value="TreeGrafter"/>
</dbReference>
<evidence type="ECO:0000259" key="4">
    <source>
        <dbReference type="Pfam" id="PF15070"/>
    </source>
</evidence>
<dbReference type="InterPro" id="IPR043976">
    <property type="entry name" value="GOLGA_cons_dom"/>
</dbReference>
<feature type="region of interest" description="Disordered" evidence="3">
    <location>
        <begin position="13"/>
        <end position="40"/>
    </location>
</feature>
<feature type="coiled-coil region" evidence="2">
    <location>
        <begin position="109"/>
        <end position="220"/>
    </location>
</feature>
<feature type="domain" description="Golgin subfamily A conserved" evidence="4">
    <location>
        <begin position="527"/>
        <end position="644"/>
    </location>
</feature>
<sequence length="700" mass="81072">MEDRAAKLALARKKLKDHQEKKLVSEQKDDTISRRGDIVSNENSELKYEEGFITQSTQDTVNSQSSDTTDKNKTDHLVSLNINPNKNTNSADYNSEDNVNVTEFFISTKRNLELQVHQLQSKLDQLEQKHALMIDDYKICNQKLNELEIENKNLNEKYLNAMQNIMIQDAKLNELNSVKQTLSEENSNLSEQIEFTKTVLNAKEAESDSLHNQLYNLQNQYDVIVLQLQQLTNGSTANAPSGKSTNSEKVDALVQKNSSLEQQLGLLQKERDQINQHYEQYVSELNEQLRCVIKKNEELTREVENLSNRENSLIEQISDMEIRIQNYNMNKKTFEIDRNTSTINDLQDNLKKAQDDLNELRSKHETLQTQYAESVAKIQQLSEVKAAECHHDNISISKLSADMASDKVAAQRATEQNKKLKQDLQDLEDAFVKMSKDKLELTEKVTAEKYLNRELTIKLSEVEEMAKDMQIKLKAKDEEMIRLQANYRTIKTQCENLTNLESNNTSTVSDVVPNSEIKNDEEEFVKTSETECKPLTDELKEDKRNILQRSDAMTKLQERFLKIMGEVADLSDEKHRLEHIILQLQNETDTICEYVALYQQQRSLLKRRDEERSAQLKIFQEECGKLKNQLEELSGLLSRFAQDKELSFYFETESKRIDMEHVMTLLDSLKNNSLIDINKKNIEFKNFYPCNCCSGKLIDV</sequence>
<reference evidence="5" key="1">
    <citation type="submission" date="2017-09" db="EMBL/GenBank/DDBJ databases">
        <title>Contemporary evolution of a Lepidopteran species, Heliothis virescens, in response to modern agricultural practices.</title>
        <authorList>
            <person name="Fritz M.L."/>
            <person name="Deyonke A.M."/>
            <person name="Papanicolaou A."/>
            <person name="Micinski S."/>
            <person name="Westbrook J."/>
            <person name="Gould F."/>
        </authorList>
    </citation>
    <scope>NUCLEOTIDE SEQUENCE [LARGE SCALE GENOMIC DNA]</scope>
    <source>
        <strain evidence="5">HvINT-</strain>
        <tissue evidence="5">Whole body</tissue>
    </source>
</reference>
<accession>A0A2A4JBZ0</accession>
<dbReference type="GO" id="GO:0007030">
    <property type="term" value="P:Golgi organization"/>
    <property type="evidence" value="ECO:0007669"/>
    <property type="project" value="TreeGrafter"/>
</dbReference>
<feature type="compositionally biased region" description="Basic and acidic residues" evidence="3">
    <location>
        <begin position="17"/>
        <end position="37"/>
    </location>
</feature>
<dbReference type="Pfam" id="PF15070">
    <property type="entry name" value="GOLGA2L5"/>
    <property type="match status" value="2"/>
</dbReference>
<evidence type="ECO:0000313" key="5">
    <source>
        <dbReference type="EMBL" id="PCG68950.1"/>
    </source>
</evidence>
<dbReference type="InterPro" id="IPR024858">
    <property type="entry name" value="GOLGA"/>
</dbReference>
<dbReference type="GO" id="GO:0000137">
    <property type="term" value="C:Golgi cis cisterna"/>
    <property type="evidence" value="ECO:0007669"/>
    <property type="project" value="TreeGrafter"/>
</dbReference>
<proteinExistence type="predicted"/>
<evidence type="ECO:0000256" key="1">
    <source>
        <dbReference type="ARBA" id="ARBA00023054"/>
    </source>
</evidence>
<feature type="region of interest" description="Disordered" evidence="3">
    <location>
        <begin position="52"/>
        <end position="74"/>
    </location>
</feature>
<protein>
    <recommendedName>
        <fullName evidence="4">Golgin subfamily A conserved domain-containing protein</fullName>
    </recommendedName>
</protein>
<dbReference type="PANTHER" id="PTHR10881">
    <property type="entry name" value="GOLGIN SUBFAMILY A MEMBER-RELATED"/>
    <property type="match status" value="1"/>
</dbReference>
<feature type="domain" description="Golgin subfamily A conserved" evidence="4">
    <location>
        <begin position="271"/>
        <end position="486"/>
    </location>
</feature>
<dbReference type="AlphaFoldDB" id="A0A2A4JBZ0"/>
<gene>
    <name evidence="5" type="ORF">B5V51_4678</name>
</gene>
<keyword evidence="1 2" id="KW-0175">Coiled coil</keyword>
<feature type="coiled-coil region" evidence="2">
    <location>
        <begin position="403"/>
        <end position="500"/>
    </location>
</feature>
<dbReference type="STRING" id="7102.A0A2A4JBZ0"/>
<dbReference type="PANTHER" id="PTHR10881:SF46">
    <property type="entry name" value="GOLGIN SUBFAMILY A MEMBER 2"/>
    <property type="match status" value="1"/>
</dbReference>
<comment type="caution">
    <text evidence="5">The sequence shown here is derived from an EMBL/GenBank/DDBJ whole genome shotgun (WGS) entry which is preliminary data.</text>
</comment>
<feature type="coiled-coil region" evidence="2">
    <location>
        <begin position="250"/>
        <end position="377"/>
    </location>
</feature>
<name>A0A2A4JBZ0_HELVI</name>
<organism evidence="5">
    <name type="scientific">Heliothis virescens</name>
    <name type="common">Tobacco budworm moth</name>
    <dbReference type="NCBI Taxonomy" id="7102"/>
    <lineage>
        <taxon>Eukaryota</taxon>
        <taxon>Metazoa</taxon>
        <taxon>Ecdysozoa</taxon>
        <taxon>Arthropoda</taxon>
        <taxon>Hexapoda</taxon>
        <taxon>Insecta</taxon>
        <taxon>Pterygota</taxon>
        <taxon>Neoptera</taxon>
        <taxon>Endopterygota</taxon>
        <taxon>Lepidoptera</taxon>
        <taxon>Glossata</taxon>
        <taxon>Ditrysia</taxon>
        <taxon>Noctuoidea</taxon>
        <taxon>Noctuidae</taxon>
        <taxon>Heliothinae</taxon>
        <taxon>Heliothis</taxon>
    </lineage>
</organism>
<dbReference type="EMBL" id="NWSH01002188">
    <property type="protein sequence ID" value="PCG68950.1"/>
    <property type="molecule type" value="Genomic_DNA"/>
</dbReference>
<feature type="compositionally biased region" description="Polar residues" evidence="3">
    <location>
        <begin position="53"/>
        <end position="67"/>
    </location>
</feature>
<dbReference type="GO" id="GO:0005801">
    <property type="term" value="C:cis-Golgi network"/>
    <property type="evidence" value="ECO:0007669"/>
    <property type="project" value="TreeGrafter"/>
</dbReference>
<evidence type="ECO:0000256" key="2">
    <source>
        <dbReference type="SAM" id="Coils"/>
    </source>
</evidence>